<feature type="compositionally biased region" description="Acidic residues" evidence="1">
    <location>
        <begin position="64"/>
        <end position="73"/>
    </location>
</feature>
<proteinExistence type="predicted"/>
<evidence type="ECO:0000313" key="4">
    <source>
        <dbReference type="Proteomes" id="UP001359559"/>
    </source>
</evidence>
<evidence type="ECO:0000256" key="1">
    <source>
        <dbReference type="SAM" id="MobiDB-lite"/>
    </source>
</evidence>
<keyword evidence="4" id="KW-1185">Reference proteome</keyword>
<reference evidence="3 4" key="1">
    <citation type="submission" date="2024-01" db="EMBL/GenBank/DDBJ databases">
        <title>The genomes of 5 underutilized Papilionoideae crops provide insights into root nodulation and disease resistance.</title>
        <authorList>
            <person name="Yuan L."/>
        </authorList>
    </citation>
    <scope>NUCLEOTIDE SEQUENCE [LARGE SCALE GENOMIC DNA]</scope>
    <source>
        <strain evidence="3">LY-2023</strain>
        <tissue evidence="3">Leaf</tissue>
    </source>
</reference>
<comment type="caution">
    <text evidence="3">The sequence shown here is derived from an EMBL/GenBank/DDBJ whole genome shotgun (WGS) entry which is preliminary data.</text>
</comment>
<sequence>MQLPLIHTLINNPCFLFHLPYSLCKCLALILALVATFLTIHIIRFRQTAPSVSLLVVTDNFYSDDDDEDDDETQVPSSSSSMPEFENNDEEEKEEDKTGEYFRVRGSSTKLLRRHSIGDILSLSEIASSKSVVKLWDTIGFGFDHSSHGSVVSVYDCNQEHGLHSIPTEEPSVISSSSPALVIFAGENSSRNLAVRVWDMRLRRRIPAMIAEWGPILGKTFGVESGGVQNVYVRDDCRYRWTVGDMRNVKSPLKDVTESHLDLWWPNSFLFKI</sequence>
<evidence type="ECO:0000256" key="2">
    <source>
        <dbReference type="SAM" id="Phobius"/>
    </source>
</evidence>
<protein>
    <submittedName>
        <fullName evidence="3">Uncharacterized protein</fullName>
    </submittedName>
</protein>
<name>A0AAN9FWQ7_CLITE</name>
<accession>A0AAN9FWQ7</accession>
<dbReference type="PANTHER" id="PTHR36715">
    <property type="entry name" value="BNAANNG41370D PROTEIN"/>
    <property type="match status" value="1"/>
</dbReference>
<keyword evidence="2" id="KW-0812">Transmembrane</keyword>
<keyword evidence="2" id="KW-1133">Transmembrane helix</keyword>
<feature type="transmembrane region" description="Helical" evidence="2">
    <location>
        <begin position="20"/>
        <end position="43"/>
    </location>
</feature>
<evidence type="ECO:0000313" key="3">
    <source>
        <dbReference type="EMBL" id="KAK7280468.1"/>
    </source>
</evidence>
<gene>
    <name evidence="3" type="ORF">RJT34_25532</name>
</gene>
<keyword evidence="2" id="KW-0472">Membrane</keyword>
<dbReference type="EMBL" id="JAYKXN010000006">
    <property type="protein sequence ID" value="KAK7280468.1"/>
    <property type="molecule type" value="Genomic_DNA"/>
</dbReference>
<dbReference type="Proteomes" id="UP001359559">
    <property type="component" value="Unassembled WGS sequence"/>
</dbReference>
<dbReference type="AlphaFoldDB" id="A0AAN9FWQ7"/>
<dbReference type="PANTHER" id="PTHR36715:SF1">
    <property type="entry name" value="PROTEIN, PUTATIVE-RELATED"/>
    <property type="match status" value="1"/>
</dbReference>
<feature type="region of interest" description="Disordered" evidence="1">
    <location>
        <begin position="64"/>
        <end position="100"/>
    </location>
</feature>
<organism evidence="3 4">
    <name type="scientific">Clitoria ternatea</name>
    <name type="common">Butterfly pea</name>
    <dbReference type="NCBI Taxonomy" id="43366"/>
    <lineage>
        <taxon>Eukaryota</taxon>
        <taxon>Viridiplantae</taxon>
        <taxon>Streptophyta</taxon>
        <taxon>Embryophyta</taxon>
        <taxon>Tracheophyta</taxon>
        <taxon>Spermatophyta</taxon>
        <taxon>Magnoliopsida</taxon>
        <taxon>eudicotyledons</taxon>
        <taxon>Gunneridae</taxon>
        <taxon>Pentapetalae</taxon>
        <taxon>rosids</taxon>
        <taxon>fabids</taxon>
        <taxon>Fabales</taxon>
        <taxon>Fabaceae</taxon>
        <taxon>Papilionoideae</taxon>
        <taxon>50 kb inversion clade</taxon>
        <taxon>NPAAA clade</taxon>
        <taxon>indigoferoid/millettioid clade</taxon>
        <taxon>Phaseoleae</taxon>
        <taxon>Clitoria</taxon>
    </lineage>
</organism>